<dbReference type="RefSeq" id="WP_238274714.1">
    <property type="nucleotide sequence ID" value="NZ_BPQR01000022.1"/>
</dbReference>
<evidence type="ECO:0000259" key="2">
    <source>
        <dbReference type="SMART" id="SM00014"/>
    </source>
</evidence>
<organism evidence="3 4">
    <name type="scientific">Methylobacterium jeotgali</name>
    <dbReference type="NCBI Taxonomy" id="381630"/>
    <lineage>
        <taxon>Bacteria</taxon>
        <taxon>Pseudomonadati</taxon>
        <taxon>Pseudomonadota</taxon>
        <taxon>Alphaproteobacteria</taxon>
        <taxon>Hyphomicrobiales</taxon>
        <taxon>Methylobacteriaceae</taxon>
        <taxon>Methylobacterium</taxon>
    </lineage>
</organism>
<dbReference type="SUPFAM" id="SSF48317">
    <property type="entry name" value="Acid phosphatase/Vanadium-dependent haloperoxidase"/>
    <property type="match status" value="1"/>
</dbReference>
<feature type="signal peptide" evidence="1">
    <location>
        <begin position="1"/>
        <end position="21"/>
    </location>
</feature>
<sequence length="464" mass="47634">MRSLATLGFAAVLGLSPVAAAAQSAPNLAALRGLSPIARLAETAEGRAALDANLAVTGGIQAGTLAQPLLLPLPEQRALALKDCFITDGNATQLADGLGTRLAEAYQAKARYTEPKSFTSLSPALADLIGYTNDVAKSDSNAGKYFFANATTNGKVPVSAEAAALLAVGVTDPFGRAYGRPAGTPGSDAYGNARPFQTLASLAAWRGEDYFGRPSHSLDWLRGPGQNLVDSPSYPSGHTTYGTTEAVLLALLVPERYGQMVARAAEYGNDRVLVGAHYAMDVIGGRAVALHALAHLLANDPAYVGPTRSNPAVHNETTQGQGAEKHVTIDDYPAALRAARDELRAALAESCGGTIAECAASDTGRFRDAGANAAFVAATQTYGLPVVHPDRAAERPDVGRAAPEAGYLLTMAFPALSLAEANAILTETLGPGGGFLDDGSAFGIYSRLDLSAAAGKAAAMAAGR</sequence>
<feature type="chain" id="PRO_5047125165" description="Phosphatidic acid phosphatase type 2/haloperoxidase domain-containing protein" evidence="1">
    <location>
        <begin position="22"/>
        <end position="464"/>
    </location>
</feature>
<dbReference type="PRINTS" id="PR00483">
    <property type="entry name" value="BACPHPHTASE"/>
</dbReference>
<evidence type="ECO:0000313" key="4">
    <source>
        <dbReference type="Proteomes" id="UP001055102"/>
    </source>
</evidence>
<reference evidence="3" key="2">
    <citation type="submission" date="2021-08" db="EMBL/GenBank/DDBJ databases">
        <authorList>
            <person name="Tani A."/>
            <person name="Ola A."/>
            <person name="Ogura Y."/>
            <person name="Katsura K."/>
            <person name="Hayashi T."/>
        </authorList>
    </citation>
    <scope>NUCLEOTIDE SEQUENCE</scope>
    <source>
        <strain evidence="3">LMG 23639</strain>
    </source>
</reference>
<dbReference type="Gene3D" id="1.20.144.10">
    <property type="entry name" value="Phosphatidic acid phosphatase type 2/haloperoxidase"/>
    <property type="match status" value="1"/>
</dbReference>
<gene>
    <name evidence="3" type="ORF">AOPFMNJM_1389</name>
</gene>
<comment type="caution">
    <text evidence="3">The sequence shown here is derived from an EMBL/GenBank/DDBJ whole genome shotgun (WGS) entry which is preliminary data.</text>
</comment>
<feature type="domain" description="Phosphatidic acid phosphatase type 2/haloperoxidase" evidence="2">
    <location>
        <begin position="193"/>
        <end position="297"/>
    </location>
</feature>
<evidence type="ECO:0000313" key="3">
    <source>
        <dbReference type="EMBL" id="GJE06083.1"/>
    </source>
</evidence>
<dbReference type="Proteomes" id="UP001055102">
    <property type="component" value="Unassembled WGS sequence"/>
</dbReference>
<dbReference type="InterPro" id="IPR036938">
    <property type="entry name" value="PAP2/HPO_sf"/>
</dbReference>
<dbReference type="InterPro" id="IPR000326">
    <property type="entry name" value="PAP2/HPO"/>
</dbReference>
<accession>A0ABQ4SW35</accession>
<dbReference type="SMART" id="SM00014">
    <property type="entry name" value="acidPPc"/>
    <property type="match status" value="1"/>
</dbReference>
<reference evidence="3" key="1">
    <citation type="journal article" date="2021" name="Front. Microbiol.">
        <title>Comprehensive Comparative Genomics and Phenotyping of Methylobacterium Species.</title>
        <authorList>
            <person name="Alessa O."/>
            <person name="Ogura Y."/>
            <person name="Fujitani Y."/>
            <person name="Takami H."/>
            <person name="Hayashi T."/>
            <person name="Sahin N."/>
            <person name="Tani A."/>
        </authorList>
    </citation>
    <scope>NUCLEOTIDE SEQUENCE</scope>
    <source>
        <strain evidence="3">LMG 23639</strain>
    </source>
</reference>
<dbReference type="EMBL" id="BPQR01000022">
    <property type="protein sequence ID" value="GJE06083.1"/>
    <property type="molecule type" value="Genomic_DNA"/>
</dbReference>
<evidence type="ECO:0000256" key="1">
    <source>
        <dbReference type="SAM" id="SignalP"/>
    </source>
</evidence>
<keyword evidence="4" id="KW-1185">Reference proteome</keyword>
<proteinExistence type="predicted"/>
<dbReference type="Pfam" id="PF01569">
    <property type="entry name" value="PAP2"/>
    <property type="match status" value="1"/>
</dbReference>
<dbReference type="InterPro" id="IPR001011">
    <property type="entry name" value="Acid_Pase_classA_bac"/>
</dbReference>
<name>A0ABQ4SW35_9HYPH</name>
<protein>
    <recommendedName>
        <fullName evidence="2">Phosphatidic acid phosphatase type 2/haloperoxidase domain-containing protein</fullName>
    </recommendedName>
</protein>
<keyword evidence="1" id="KW-0732">Signal</keyword>